<feature type="compositionally biased region" description="Pro residues" evidence="1">
    <location>
        <begin position="321"/>
        <end position="334"/>
    </location>
</feature>
<dbReference type="Pfam" id="PF15125">
    <property type="entry name" value="TMEM238"/>
    <property type="match status" value="1"/>
</dbReference>
<dbReference type="GeneID" id="112923343"/>
<evidence type="ECO:0000256" key="2">
    <source>
        <dbReference type="SAM" id="Phobius"/>
    </source>
</evidence>
<feature type="compositionally biased region" description="Low complexity" evidence="1">
    <location>
        <begin position="521"/>
        <end position="531"/>
    </location>
</feature>
<feature type="compositionally biased region" description="Low complexity" evidence="1">
    <location>
        <begin position="284"/>
        <end position="320"/>
    </location>
</feature>
<feature type="region of interest" description="Disordered" evidence="1">
    <location>
        <begin position="204"/>
        <end position="352"/>
    </location>
</feature>
<feature type="compositionally biased region" description="Basic and acidic residues" evidence="1">
    <location>
        <begin position="228"/>
        <end position="239"/>
    </location>
</feature>
<keyword evidence="2" id="KW-1133">Transmembrane helix</keyword>
<dbReference type="AlphaFoldDB" id="A0A3Q7TUF8"/>
<evidence type="ECO:0000256" key="1">
    <source>
        <dbReference type="SAM" id="MobiDB-lite"/>
    </source>
</evidence>
<keyword evidence="3" id="KW-1185">Reference proteome</keyword>
<name>A0A3Q7TUF8_VULVU</name>
<accession>A0A3Q7TUF8</accession>
<sequence>MRPVSGVGGGASSPPAGELRPLFPAPPPARRTRGVAMATRGPTAGLRLHGPPGSPPRTRRRPRRQWQLMEFSRNFVEEAKKHRGLGRCRHFFWLAVVFDTVGAALLFTGVFVDLFFYDLLLYLGSIVIFFSLLWWVFWYTGNIELTAEEAAKSPAAVRSSSAADALGRRISITVCNVSSSLRRMRRRCGPRAFLQSVTLSGQLQSRLEEEHRGKDEPAGGQEGGDAQDPCREDLGRKPEAAGGAERVRTPGPEAAPPGRGKGSLFIRLVPPGFPPSLPDQPQCAAVLSSRSLPVVPSARRPPALRVSRSQLAVTPASAGQPAPPGPSESPPAVPLSPMSPSTGVAPQSQPAVSVASQVHPVVPVPAQRNLPVLLASQSHPQVSPALSHLQAPGGQSQLGNLPSASQTPSPGAQASQGEALATPVSLIQLPSSQSSQTQPVELLVSHAVPDSKTLCHTPQTSETISCVQGIAPSQSEPAQELQKKPVTQAFETPLPPAGQELKQEFPATASSAPESGPPAPQAQQSLSQESSTPAPASEKKSQPP</sequence>
<proteinExistence type="predicted"/>
<dbReference type="PANTHER" id="PTHR28613">
    <property type="entry name" value="SI:CH211-232M10.4-RELATED"/>
    <property type="match status" value="1"/>
</dbReference>
<reference key="1">
    <citation type="submission" date="2019-01" db="UniProtKB">
        <authorList>
            <consortium name="RefSeq"/>
        </authorList>
    </citation>
    <scope>IDENTIFICATION</scope>
</reference>
<evidence type="ECO:0000313" key="3">
    <source>
        <dbReference type="Proteomes" id="UP001652641"/>
    </source>
</evidence>
<keyword evidence="2" id="KW-0812">Transmembrane</keyword>
<keyword evidence="2" id="KW-0472">Membrane</keyword>
<reference evidence="4" key="2">
    <citation type="submission" date="2025-08" db="UniProtKB">
        <authorList>
            <consortium name="RefSeq"/>
        </authorList>
    </citation>
    <scope>IDENTIFICATION</scope>
    <source>
        <tissue evidence="4">Cell line</tissue>
    </source>
</reference>
<dbReference type="InterPro" id="IPR029365">
    <property type="entry name" value="TMEM238"/>
</dbReference>
<evidence type="ECO:0000313" key="4">
    <source>
        <dbReference type="RefSeq" id="XP_025858935.2"/>
    </source>
</evidence>
<dbReference type="PANTHER" id="PTHR28613:SF6">
    <property type="entry name" value="RIKEN CDNA A930007A09 GENE"/>
    <property type="match status" value="1"/>
</dbReference>
<protein>
    <submittedName>
        <fullName evidence="4">Uncharacterized protein</fullName>
    </submittedName>
</protein>
<dbReference type="STRING" id="9627.ENSVVUP00000026578"/>
<organism evidence="3 4">
    <name type="scientific">Vulpes vulpes</name>
    <name type="common">Red fox</name>
    <dbReference type="NCBI Taxonomy" id="9627"/>
    <lineage>
        <taxon>Eukaryota</taxon>
        <taxon>Metazoa</taxon>
        <taxon>Chordata</taxon>
        <taxon>Craniata</taxon>
        <taxon>Vertebrata</taxon>
        <taxon>Euteleostomi</taxon>
        <taxon>Mammalia</taxon>
        <taxon>Eutheria</taxon>
        <taxon>Laurasiatheria</taxon>
        <taxon>Carnivora</taxon>
        <taxon>Caniformia</taxon>
        <taxon>Canidae</taxon>
        <taxon>Vulpes</taxon>
    </lineage>
</organism>
<dbReference type="KEGG" id="vvp:112923343"/>
<feature type="region of interest" description="Disordered" evidence="1">
    <location>
        <begin position="471"/>
        <end position="544"/>
    </location>
</feature>
<feature type="compositionally biased region" description="Low complexity" evidence="1">
    <location>
        <begin position="12"/>
        <end position="22"/>
    </location>
</feature>
<feature type="region of interest" description="Disordered" evidence="1">
    <location>
        <begin position="1"/>
        <end position="62"/>
    </location>
</feature>
<gene>
    <name evidence="4" type="primary">LOC112923343</name>
</gene>
<feature type="compositionally biased region" description="Basic and acidic residues" evidence="1">
    <location>
        <begin position="206"/>
        <end position="217"/>
    </location>
</feature>
<dbReference type="RefSeq" id="XP_025858935.2">
    <property type="nucleotide sequence ID" value="XM_026003150.2"/>
</dbReference>
<feature type="region of interest" description="Disordered" evidence="1">
    <location>
        <begin position="381"/>
        <end position="419"/>
    </location>
</feature>
<feature type="compositionally biased region" description="Polar residues" evidence="1">
    <location>
        <begin position="338"/>
        <end position="352"/>
    </location>
</feature>
<feature type="transmembrane region" description="Helical" evidence="2">
    <location>
        <begin position="91"/>
        <end position="112"/>
    </location>
</feature>
<feature type="compositionally biased region" description="Polar residues" evidence="1">
    <location>
        <begin position="393"/>
        <end position="416"/>
    </location>
</feature>
<feature type="transmembrane region" description="Helical" evidence="2">
    <location>
        <begin position="119"/>
        <end position="138"/>
    </location>
</feature>
<dbReference type="Proteomes" id="UP001652641">
    <property type="component" value="Chromosome 3"/>
</dbReference>
<feature type="compositionally biased region" description="Gly residues" evidence="1">
    <location>
        <begin position="1"/>
        <end position="11"/>
    </location>
</feature>